<organism evidence="1">
    <name type="scientific">Moorena producens (strain JHB)</name>
    <dbReference type="NCBI Taxonomy" id="1454205"/>
    <lineage>
        <taxon>Bacteria</taxon>
        <taxon>Bacillati</taxon>
        <taxon>Cyanobacteriota</taxon>
        <taxon>Cyanophyceae</taxon>
        <taxon>Coleofasciculales</taxon>
        <taxon>Coleofasciculaceae</taxon>
        <taxon>Moorena</taxon>
    </lineage>
</organism>
<name>A0A9Q9SUG8_MOOP1</name>
<accession>A0A9Q9SUG8</accession>
<reference evidence="1" key="1">
    <citation type="journal article" date="2017" name="Proc. Natl. Acad. Sci. U.S.A.">
        <title>Comparative genomics uncovers the prolific and distinctive metabolic potential of the cyanobacterial genus Moorea.</title>
        <authorList>
            <person name="Leao T."/>
            <person name="Castelao G."/>
            <person name="Korobeynikov A."/>
            <person name="Monroe E.A."/>
            <person name="Podell S."/>
            <person name="Glukhov E."/>
            <person name="Allen E.E."/>
            <person name="Gerwick W.H."/>
            <person name="Gerwick L."/>
        </authorList>
    </citation>
    <scope>NUCLEOTIDE SEQUENCE</scope>
    <source>
        <strain evidence="1">JHB</strain>
    </source>
</reference>
<reference evidence="1" key="2">
    <citation type="submission" date="2022-10" db="EMBL/GenBank/DDBJ databases">
        <authorList>
            <person name="Ngo T.-E."/>
        </authorList>
    </citation>
    <scope>NUCLEOTIDE SEQUENCE</scope>
    <source>
        <strain evidence="1">JHB</strain>
    </source>
</reference>
<dbReference type="EMBL" id="CP017708">
    <property type="protein sequence ID" value="WAN69865.1"/>
    <property type="molecule type" value="Genomic_DNA"/>
</dbReference>
<proteinExistence type="predicted"/>
<sequence length="56" mass="6443">MNITLQGASDCWATDSRFPIPDSRFPTPDSQKKIGQVWLSPILDRIDFFNMSQEQL</sequence>
<protein>
    <submittedName>
        <fullName evidence="1">Uncharacterized protein</fullName>
    </submittedName>
</protein>
<evidence type="ECO:0000313" key="1">
    <source>
        <dbReference type="EMBL" id="WAN69865.1"/>
    </source>
</evidence>
<gene>
    <name evidence="1" type="ORF">BJP36_37870</name>
</gene>
<dbReference type="Proteomes" id="UP000176944">
    <property type="component" value="Chromosome"/>
</dbReference>
<dbReference type="AlphaFoldDB" id="A0A9Q9SUG8"/>